<dbReference type="FunFam" id="3.40.50.300:FF:002141">
    <property type="entry name" value="Dynein heavy chain"/>
    <property type="match status" value="1"/>
</dbReference>
<keyword evidence="10" id="KW-0505">Motor protein</keyword>
<keyword evidence="7" id="KW-0243">Dynein</keyword>
<gene>
    <name evidence="20" type="ORF">NHX12_014244</name>
</gene>
<reference evidence="20" key="1">
    <citation type="submission" date="2022-07" db="EMBL/GenBank/DDBJ databases">
        <title>Chromosome-level genome of Muraenolepis orangiensis.</title>
        <authorList>
            <person name="Kim J."/>
        </authorList>
    </citation>
    <scope>NUCLEOTIDE SEQUENCE</scope>
    <source>
        <strain evidence="20">KU_S4_2022</strain>
        <tissue evidence="20">Muscle</tissue>
    </source>
</reference>
<evidence type="ECO:0000256" key="12">
    <source>
        <dbReference type="ARBA" id="ARBA00023273"/>
    </source>
</evidence>
<keyword evidence="11" id="KW-0206">Cytoskeleton</keyword>
<dbReference type="GO" id="GO:0030286">
    <property type="term" value="C:dynein complex"/>
    <property type="evidence" value="ECO:0007669"/>
    <property type="project" value="UniProtKB-KW"/>
</dbReference>
<comment type="similarity">
    <text evidence="2">Belongs to the dynein heavy chain family.</text>
</comment>
<evidence type="ECO:0000259" key="15">
    <source>
        <dbReference type="Pfam" id="PF12777"/>
    </source>
</evidence>
<dbReference type="Pfam" id="PF03028">
    <property type="entry name" value="Dynein_heavy"/>
    <property type="match status" value="1"/>
</dbReference>
<dbReference type="GO" id="GO:0005874">
    <property type="term" value="C:microtubule"/>
    <property type="evidence" value="ECO:0007669"/>
    <property type="project" value="UniProtKB-KW"/>
</dbReference>
<evidence type="ECO:0000256" key="8">
    <source>
        <dbReference type="ARBA" id="ARBA00023054"/>
    </source>
</evidence>
<evidence type="ECO:0000256" key="9">
    <source>
        <dbReference type="ARBA" id="ARBA00023069"/>
    </source>
</evidence>
<dbReference type="PANTHER" id="PTHR22878:SF68">
    <property type="entry name" value="DYNEIN HEAVY CHAIN 6, AXONEMAL-LIKE"/>
    <property type="match status" value="1"/>
</dbReference>
<evidence type="ECO:0000256" key="11">
    <source>
        <dbReference type="ARBA" id="ARBA00023212"/>
    </source>
</evidence>
<dbReference type="Gene3D" id="1.20.1270.280">
    <property type="match status" value="1"/>
</dbReference>
<keyword evidence="21" id="KW-1185">Reference proteome</keyword>
<dbReference type="GO" id="GO:0005930">
    <property type="term" value="C:axoneme"/>
    <property type="evidence" value="ECO:0007669"/>
    <property type="project" value="UniProtKB-SubCell"/>
</dbReference>
<evidence type="ECO:0000256" key="13">
    <source>
        <dbReference type="SAM" id="Coils"/>
    </source>
</evidence>
<evidence type="ECO:0000256" key="3">
    <source>
        <dbReference type="ARBA" id="ARBA00022490"/>
    </source>
</evidence>
<feature type="domain" description="Dynein heavy chain coiled coil stalk" evidence="15">
    <location>
        <begin position="322"/>
        <end position="458"/>
    </location>
</feature>
<feature type="domain" description="Dynein heavy chain region D6 P-loop" evidence="14">
    <location>
        <begin position="1024"/>
        <end position="1075"/>
    </location>
</feature>
<evidence type="ECO:0000259" key="17">
    <source>
        <dbReference type="Pfam" id="PF12781"/>
    </source>
</evidence>
<feature type="domain" description="Dynein heavy chain AAA module D4" evidence="16">
    <location>
        <begin position="64"/>
        <end position="308"/>
    </location>
</feature>
<dbReference type="Gene3D" id="1.20.920.20">
    <property type="match status" value="1"/>
</dbReference>
<dbReference type="InterPro" id="IPR024317">
    <property type="entry name" value="Dynein_heavy_chain_D4_dom"/>
</dbReference>
<keyword evidence="12" id="KW-0966">Cell projection</keyword>
<dbReference type="InterPro" id="IPR026983">
    <property type="entry name" value="DHC"/>
</dbReference>
<dbReference type="Proteomes" id="UP001148018">
    <property type="component" value="Unassembled WGS sequence"/>
</dbReference>
<evidence type="ECO:0008006" key="22">
    <source>
        <dbReference type="Google" id="ProtNLM"/>
    </source>
</evidence>
<dbReference type="GO" id="GO:0045505">
    <property type="term" value="F:dynein intermediate chain binding"/>
    <property type="evidence" value="ECO:0007669"/>
    <property type="project" value="InterPro"/>
</dbReference>
<comment type="subcellular location">
    <subcellularLocation>
        <location evidence="1">Cytoplasm</location>
        <location evidence="1">Cytoskeleton</location>
        <location evidence="1">Cilium axoneme</location>
    </subcellularLocation>
</comment>
<feature type="non-terminal residue" evidence="20">
    <location>
        <position position="1"/>
    </location>
</feature>
<evidence type="ECO:0000259" key="18">
    <source>
        <dbReference type="Pfam" id="PF18198"/>
    </source>
</evidence>
<feature type="non-terminal residue" evidence="20">
    <location>
        <position position="1349"/>
    </location>
</feature>
<dbReference type="PANTHER" id="PTHR22878">
    <property type="entry name" value="DYNEIN HEAVY CHAIN 6, AXONEMAL-LIKE-RELATED"/>
    <property type="match status" value="1"/>
</dbReference>
<dbReference type="Gene3D" id="1.10.8.1220">
    <property type="match status" value="1"/>
</dbReference>
<dbReference type="Gene3D" id="3.40.50.300">
    <property type="entry name" value="P-loop containing nucleotide triphosphate hydrolases"/>
    <property type="match status" value="3"/>
</dbReference>
<sequence>VFQGLLRAHRDFHDTKQSITRLWIHECFRSWAPSWTSPTTTSAPTRRPPSSLEDYNLTGGTVPMDLVLFRDAVEHITRAVRVISQPRGNMLLVGVGGSGRQSLSKMAAFICRYQVFQVEVTKQYRKLEFREDLKRLYRLTGVDNRPTVLVFSDTQVVEESFLEDLNNVLSSGEVPNLYKQDELDEVCGALSESARKDGVPETPGSVLGYLIERVRNNLHVVLCMSPVGEPFRNRMRQYPALVNCTTIDWFWEWPRGALLEIQTKVAGVFVTMHQSVARFSHRMREELRRHNYVTPTNYLELVSGYKKLLGEKRGALGEQVAKLRSGLHKIEDTRAKVQTMSLELEEAKGEVADFQRQCEEYLVVIVQQKREADEQQKSATTPPVSVTPRRSRKIAAEEVKCVSMAENAQRDLDEALPALEEAMKALESLNKKDMTEIKSYGRPPALVETVMQAVMILLGESSFIKSLVNFDKDNISNRVLKKTAQYCTQADFQPDIIGRVSLAAKSLCMWVRAMERARLQAATSQLAEKQASLAEAQGKLREVGEKLEQLKEQYDEKLATKEELRRRSEDMELKLDRAAKLVSGLAGERGLEENMGYLVGDCLLAASCLSYLGPFLSSYRDELVAIWMKEADHGEGLEHPGWPLMVDPQGQALKWIKNMERDRRAVQSGEPVLLQNVQEELDPALSPILNKALTHVGDKEVDYSPDFRFYMTTKLSNPHYPPEVSTKTTIVNFAVKEQERPDLEEQKDSLVISIASGRRTLQELEDEILRLLNEATGSLLDDAQLVNALQTSKVTATRVSEQLDSSEQTEVKIDTAREGYRACARRASVLFFVLNDMGRVDPMYQFSLDAYVDLFHLSMERSPRSHKYTCRGLFEAHKLLFSFQMCTKILEVAGRLNMDDWLGDSNWDHVTELDRLAGFRGIMASFEQRPGAWHRWYTSDQPETAPLPGEWEGSLKEMQRMLVVRSVRPDRVSSCVTSFIVNHLGSRFVEPPVLHMKAVLEDSTPRTPLIFVLSPGVDPTGALGIKHGHWVFLANCHLSLSWMPELDKLVEQLQVEPSHPDFRLWLSSSPHPDFPGIKANMKRLYQLVPEARFARCSRPLPYRRLLFSLCFFHSLLLERTKFLQLGWNIVYGFNDADFQVSENLLSLYLDDYEEVPWEALRHLIAGVNYGGHVTDDWDRRLLTTYMGRLFCDAALSQPFFRLSSLPAYYIPRDGSRASYLDYVGQLPPTEHPEAFGQHPNADIASQIAESRTLFDTLLSLQPRVPAGGGGGGAAEGGGPSKEDKVLELSAEVRGRIPDPVDYEGTRALLQDDPSPLNVVLLQEIQRYNALLDTIRMRQSRSGRQFCWQP</sequence>
<dbReference type="InterPro" id="IPR027417">
    <property type="entry name" value="P-loop_NTPase"/>
</dbReference>
<keyword evidence="8 13" id="KW-0175">Coiled coil</keyword>
<dbReference type="Pfam" id="PF12781">
    <property type="entry name" value="AAA_9"/>
    <property type="match status" value="1"/>
</dbReference>
<dbReference type="Pfam" id="PF12777">
    <property type="entry name" value="MT"/>
    <property type="match status" value="2"/>
</dbReference>
<evidence type="ECO:0000256" key="4">
    <source>
        <dbReference type="ARBA" id="ARBA00022701"/>
    </source>
</evidence>
<dbReference type="GO" id="GO:0008569">
    <property type="term" value="F:minus-end-directed microtubule motor activity"/>
    <property type="evidence" value="ECO:0007669"/>
    <property type="project" value="InterPro"/>
</dbReference>
<dbReference type="OrthoDB" id="8918798at2759"/>
<dbReference type="InterPro" id="IPR041228">
    <property type="entry name" value="Dynein_C"/>
</dbReference>
<dbReference type="Gene3D" id="6.10.140.1060">
    <property type="match status" value="1"/>
</dbReference>
<feature type="domain" description="Dynein heavy chain AAA lid" evidence="18">
    <location>
        <begin position="1103"/>
        <end position="1241"/>
    </location>
</feature>
<evidence type="ECO:0000256" key="6">
    <source>
        <dbReference type="ARBA" id="ARBA00022840"/>
    </source>
</evidence>
<feature type="domain" description="Dynein heavy chain C-terminal" evidence="19">
    <location>
        <begin position="1248"/>
        <end position="1335"/>
    </location>
</feature>
<evidence type="ECO:0000313" key="20">
    <source>
        <dbReference type="EMBL" id="KAJ3585525.1"/>
    </source>
</evidence>
<organism evidence="20 21">
    <name type="scientific">Muraenolepis orangiensis</name>
    <name type="common">Patagonian moray cod</name>
    <dbReference type="NCBI Taxonomy" id="630683"/>
    <lineage>
        <taxon>Eukaryota</taxon>
        <taxon>Metazoa</taxon>
        <taxon>Chordata</taxon>
        <taxon>Craniata</taxon>
        <taxon>Vertebrata</taxon>
        <taxon>Euteleostomi</taxon>
        <taxon>Actinopterygii</taxon>
        <taxon>Neopterygii</taxon>
        <taxon>Teleostei</taxon>
        <taxon>Neoteleostei</taxon>
        <taxon>Acanthomorphata</taxon>
        <taxon>Zeiogadaria</taxon>
        <taxon>Gadariae</taxon>
        <taxon>Gadiformes</taxon>
        <taxon>Muraenolepidoidei</taxon>
        <taxon>Muraenolepididae</taxon>
        <taxon>Muraenolepis</taxon>
    </lineage>
</organism>
<keyword evidence="9" id="KW-0969">Cilium</keyword>
<evidence type="ECO:0000256" key="7">
    <source>
        <dbReference type="ARBA" id="ARBA00023017"/>
    </source>
</evidence>
<feature type="domain" description="Dynein heavy chain ATP-binding dynein motor region" evidence="17">
    <location>
        <begin position="641"/>
        <end position="799"/>
    </location>
</feature>
<evidence type="ECO:0000259" key="16">
    <source>
        <dbReference type="Pfam" id="PF12780"/>
    </source>
</evidence>
<dbReference type="FunFam" id="1.10.8.720:FF:000008">
    <property type="entry name" value="Dynein axonemal heavy chain 2"/>
    <property type="match status" value="1"/>
</dbReference>
<dbReference type="FunFam" id="1.20.920.20:FF:000001">
    <property type="entry name" value="dynein heavy chain 2, axonemal"/>
    <property type="match status" value="1"/>
</dbReference>
<proteinExistence type="inferred from homology"/>
<accession>A0A9Q0DBK9</accession>
<dbReference type="SUPFAM" id="SSF52540">
    <property type="entry name" value="P-loop containing nucleoside triphosphate hydrolases"/>
    <property type="match status" value="1"/>
</dbReference>
<feature type="coiled-coil region" evidence="13">
    <location>
        <begin position="330"/>
        <end position="364"/>
    </location>
</feature>
<dbReference type="EMBL" id="JANIIK010000118">
    <property type="protein sequence ID" value="KAJ3585525.1"/>
    <property type="molecule type" value="Genomic_DNA"/>
</dbReference>
<evidence type="ECO:0000256" key="2">
    <source>
        <dbReference type="ARBA" id="ARBA00008887"/>
    </source>
</evidence>
<feature type="coiled-coil region" evidence="13">
    <location>
        <begin position="519"/>
        <end position="581"/>
    </location>
</feature>
<dbReference type="InterPro" id="IPR041658">
    <property type="entry name" value="AAA_lid_11"/>
</dbReference>
<dbReference type="GO" id="GO:0005524">
    <property type="term" value="F:ATP binding"/>
    <property type="evidence" value="ECO:0007669"/>
    <property type="project" value="UniProtKB-KW"/>
</dbReference>
<evidence type="ECO:0000256" key="1">
    <source>
        <dbReference type="ARBA" id="ARBA00004430"/>
    </source>
</evidence>
<dbReference type="Pfam" id="PF18199">
    <property type="entry name" value="Dynein_C"/>
    <property type="match status" value="1"/>
</dbReference>
<keyword evidence="5" id="KW-0547">Nucleotide-binding</keyword>
<dbReference type="InterPro" id="IPR042219">
    <property type="entry name" value="AAA_lid_11_sf"/>
</dbReference>
<dbReference type="InterPro" id="IPR035706">
    <property type="entry name" value="AAA_9"/>
</dbReference>
<dbReference type="Pfam" id="PF18198">
    <property type="entry name" value="AAA_lid_11"/>
    <property type="match status" value="1"/>
</dbReference>
<evidence type="ECO:0000256" key="10">
    <source>
        <dbReference type="ARBA" id="ARBA00023175"/>
    </source>
</evidence>
<comment type="caution">
    <text evidence="20">The sequence shown here is derived from an EMBL/GenBank/DDBJ whole genome shotgun (WGS) entry which is preliminary data.</text>
</comment>
<keyword evidence="6" id="KW-0067">ATP-binding</keyword>
<evidence type="ECO:0000313" key="21">
    <source>
        <dbReference type="Proteomes" id="UP001148018"/>
    </source>
</evidence>
<dbReference type="Gene3D" id="1.20.920.30">
    <property type="match status" value="1"/>
</dbReference>
<feature type="domain" description="Dynein heavy chain coiled coil stalk" evidence="15">
    <location>
        <begin position="462"/>
        <end position="625"/>
    </location>
</feature>
<evidence type="ECO:0000259" key="14">
    <source>
        <dbReference type="Pfam" id="PF03028"/>
    </source>
</evidence>
<evidence type="ECO:0000256" key="5">
    <source>
        <dbReference type="ARBA" id="ARBA00022741"/>
    </source>
</evidence>
<keyword evidence="4" id="KW-0493">Microtubule</keyword>
<keyword evidence="3" id="KW-0963">Cytoplasm</keyword>
<dbReference type="InterPro" id="IPR024743">
    <property type="entry name" value="Dynein_HC_stalk"/>
</dbReference>
<name>A0A9Q0DBK9_9TELE</name>
<evidence type="ECO:0000259" key="19">
    <source>
        <dbReference type="Pfam" id="PF18199"/>
    </source>
</evidence>
<dbReference type="GO" id="GO:0051959">
    <property type="term" value="F:dynein light intermediate chain binding"/>
    <property type="evidence" value="ECO:0007669"/>
    <property type="project" value="InterPro"/>
</dbReference>
<dbReference type="InterPro" id="IPR004273">
    <property type="entry name" value="Dynein_heavy_D6_P-loop"/>
</dbReference>
<dbReference type="GO" id="GO:0007018">
    <property type="term" value="P:microtubule-based movement"/>
    <property type="evidence" value="ECO:0007669"/>
    <property type="project" value="InterPro"/>
</dbReference>
<protein>
    <recommendedName>
        <fullName evidence="22">Dynein heavy chain</fullName>
    </recommendedName>
</protein>
<dbReference type="Pfam" id="PF12780">
    <property type="entry name" value="AAA_8"/>
    <property type="match status" value="1"/>
</dbReference>
<dbReference type="Gene3D" id="1.10.8.720">
    <property type="entry name" value="Region D6 of dynein motor"/>
    <property type="match status" value="1"/>
</dbReference>